<keyword evidence="5" id="KW-0235">DNA replication</keyword>
<proteinExistence type="predicted"/>
<dbReference type="SUPFAM" id="SSF56731">
    <property type="entry name" value="DNA primase core"/>
    <property type="match status" value="1"/>
</dbReference>
<dbReference type="SMART" id="SM00493">
    <property type="entry name" value="TOPRIM"/>
    <property type="match status" value="1"/>
</dbReference>
<dbReference type="Gene3D" id="3.40.1360.10">
    <property type="match status" value="1"/>
</dbReference>
<dbReference type="InterPro" id="IPR050219">
    <property type="entry name" value="DnaG_primase"/>
</dbReference>
<dbReference type="GO" id="GO:0008270">
    <property type="term" value="F:zinc ion binding"/>
    <property type="evidence" value="ECO:0007669"/>
    <property type="project" value="InterPro"/>
</dbReference>
<dbReference type="Pfam" id="PF13155">
    <property type="entry name" value="Toprim_2"/>
    <property type="match status" value="1"/>
</dbReference>
<feature type="domain" description="Toprim" evidence="8">
    <location>
        <begin position="241"/>
        <end position="321"/>
    </location>
</feature>
<evidence type="ECO:0000313" key="9">
    <source>
        <dbReference type="EMBL" id="CAB4576997.1"/>
    </source>
</evidence>
<evidence type="ECO:0000259" key="8">
    <source>
        <dbReference type="PROSITE" id="PS50880"/>
    </source>
</evidence>
<feature type="region of interest" description="Disordered" evidence="7">
    <location>
        <begin position="323"/>
        <end position="349"/>
    </location>
</feature>
<dbReference type="InterPro" id="IPR006171">
    <property type="entry name" value="TOPRIM_dom"/>
</dbReference>
<evidence type="ECO:0000256" key="5">
    <source>
        <dbReference type="ARBA" id="ARBA00022705"/>
    </source>
</evidence>
<dbReference type="GO" id="GO:1990077">
    <property type="term" value="C:primosome complex"/>
    <property type="evidence" value="ECO:0007669"/>
    <property type="project" value="UniProtKB-KW"/>
</dbReference>
<dbReference type="PANTHER" id="PTHR30313">
    <property type="entry name" value="DNA PRIMASE"/>
    <property type="match status" value="1"/>
</dbReference>
<keyword evidence="3" id="KW-0808">Transferase</keyword>
<dbReference type="EMBL" id="CAEZSR010000127">
    <property type="protein sequence ID" value="CAB4576997.1"/>
    <property type="molecule type" value="Genomic_DNA"/>
</dbReference>
<dbReference type="GO" id="GO:0006269">
    <property type="term" value="P:DNA replication, synthesis of primer"/>
    <property type="evidence" value="ECO:0007669"/>
    <property type="project" value="UniProtKB-KW"/>
</dbReference>
<dbReference type="GO" id="GO:0016779">
    <property type="term" value="F:nucleotidyltransferase activity"/>
    <property type="evidence" value="ECO:0007669"/>
    <property type="project" value="UniProtKB-KW"/>
</dbReference>
<keyword evidence="2" id="KW-0639">Primosome</keyword>
<organism evidence="9">
    <name type="scientific">freshwater metagenome</name>
    <dbReference type="NCBI Taxonomy" id="449393"/>
    <lineage>
        <taxon>unclassified sequences</taxon>
        <taxon>metagenomes</taxon>
        <taxon>ecological metagenomes</taxon>
    </lineage>
</organism>
<dbReference type="Gene3D" id="3.90.580.10">
    <property type="entry name" value="Zinc finger, CHC2-type domain"/>
    <property type="match status" value="1"/>
</dbReference>
<gene>
    <name evidence="9" type="ORF">UFOPK1493_02781</name>
</gene>
<dbReference type="GO" id="GO:0000428">
    <property type="term" value="C:DNA-directed RNA polymerase complex"/>
    <property type="evidence" value="ECO:0007669"/>
    <property type="project" value="UniProtKB-KW"/>
</dbReference>
<dbReference type="AlphaFoldDB" id="A0A6J6ELM6"/>
<accession>A0A6J6ELM6</accession>
<evidence type="ECO:0000256" key="3">
    <source>
        <dbReference type="ARBA" id="ARBA00022679"/>
    </source>
</evidence>
<keyword evidence="1" id="KW-0240">DNA-directed RNA polymerase</keyword>
<evidence type="ECO:0000256" key="6">
    <source>
        <dbReference type="ARBA" id="ARBA00023163"/>
    </source>
</evidence>
<name>A0A6J6ELM6_9ZZZZ</name>
<dbReference type="GO" id="GO:0005737">
    <property type="term" value="C:cytoplasm"/>
    <property type="evidence" value="ECO:0007669"/>
    <property type="project" value="TreeGrafter"/>
</dbReference>
<keyword evidence="4" id="KW-0548">Nucleotidyltransferase</keyword>
<dbReference type="InterPro" id="IPR034154">
    <property type="entry name" value="TOPRIM_DnaG/twinkle"/>
</dbReference>
<sequence>MVEQPGLPHRPRGTTVTIRDVLDRTDLAELMTELVGPPTPGRLPRWRCCHRDHADEHPSVTIVRDRSGTERWRCWSGGHGGTAIDAVIDASGCSVGEAVTRLEHRIGATRVAAARTLAPRPSPSERRFSVAARDYLNRCADLLRTPAGDGARDWLRRRGLTDEVLADNLVGFDPGPRTLARAEGLPTRGGVTYPSFDRHGEPVYVQTRHLDPGARGKYTNPIAAHGAQPLLAHVRTRIDGGPLVVTEGIADALTATTAGLRGVALLSAASANPAIANELVALAGVDGVVLAFDNDPAGRAARRRLTDQLDGRTTVRTLRLPDGHDLTDTYRRNTTCTPAPSTSSTNSLA</sequence>
<keyword evidence="6" id="KW-0804">Transcription</keyword>
<dbReference type="PROSITE" id="PS50880">
    <property type="entry name" value="TOPRIM"/>
    <property type="match status" value="1"/>
</dbReference>
<dbReference type="PANTHER" id="PTHR30313:SF2">
    <property type="entry name" value="DNA PRIMASE"/>
    <property type="match status" value="1"/>
</dbReference>
<dbReference type="InterPro" id="IPR036977">
    <property type="entry name" value="DNA_primase_Znf_CHC2"/>
</dbReference>
<evidence type="ECO:0000256" key="1">
    <source>
        <dbReference type="ARBA" id="ARBA00022478"/>
    </source>
</evidence>
<evidence type="ECO:0000256" key="2">
    <source>
        <dbReference type="ARBA" id="ARBA00022515"/>
    </source>
</evidence>
<evidence type="ECO:0000256" key="4">
    <source>
        <dbReference type="ARBA" id="ARBA00022695"/>
    </source>
</evidence>
<dbReference type="GO" id="GO:0003677">
    <property type="term" value="F:DNA binding"/>
    <property type="evidence" value="ECO:0007669"/>
    <property type="project" value="InterPro"/>
</dbReference>
<reference evidence="9" key="1">
    <citation type="submission" date="2020-05" db="EMBL/GenBank/DDBJ databases">
        <authorList>
            <person name="Chiriac C."/>
            <person name="Salcher M."/>
            <person name="Ghai R."/>
            <person name="Kavagutti S V."/>
        </authorList>
    </citation>
    <scope>NUCLEOTIDE SEQUENCE</scope>
</reference>
<dbReference type="SUPFAM" id="SSF57783">
    <property type="entry name" value="Zinc beta-ribbon"/>
    <property type="match status" value="1"/>
</dbReference>
<evidence type="ECO:0000256" key="7">
    <source>
        <dbReference type="SAM" id="MobiDB-lite"/>
    </source>
</evidence>
<protein>
    <submittedName>
        <fullName evidence="9">Unannotated protein</fullName>
    </submittedName>
</protein>
<dbReference type="CDD" id="cd01029">
    <property type="entry name" value="TOPRIM_primases"/>
    <property type="match status" value="1"/>
</dbReference>
<feature type="compositionally biased region" description="Low complexity" evidence="7">
    <location>
        <begin position="333"/>
        <end position="349"/>
    </location>
</feature>